<name>A0A4R3LSK8_9HYPH</name>
<reference evidence="7 8" key="1">
    <citation type="submission" date="2019-03" db="EMBL/GenBank/DDBJ databases">
        <title>Genomic Encyclopedia of Type Strains, Phase IV (KMG-IV): sequencing the most valuable type-strain genomes for metagenomic binning, comparative biology and taxonomic classification.</title>
        <authorList>
            <person name="Goeker M."/>
        </authorList>
    </citation>
    <scope>NUCLEOTIDE SEQUENCE [LARGE SCALE GENOMIC DNA]</scope>
    <source>
        <strain evidence="7 8">DSM 9035</strain>
    </source>
</reference>
<sequence length="522" mass="58737">MRRRSFVQAAALLPVAGALGYPFWQNVIERAEAQDRPAGDRQGAAPPVPFDAYSVRQLARERAQKPFRAPDQKLPGQLEKLSYDDYRNIRFNGERAVWRGEDLPFQVQLMHRGFLFREKVDIYLVADGQARPLAYSPDLFRFEHGVAAPDPKDAALGFSGFRLHAPMNSPDYFDEVAAFQGASYFRAVAKGQVYGSSARGLSLKTGDPAGEEFPLFVAYWIERPRQGGDSIVLHALLDSQSATAAFRFTIRPGQSTNMAIEMTLFPRVDIDQAGIGTLTSMFFFGPNDRDGVDDFRPMVCDAEALAISNGRGERLWRPLQNPSRLEFSVFVDTNMRGFGLMQRQRSFFDYQDLEARYEKRPSVWVEPIGDWGQGAVHLIEIPTREEIHDNIVAFWRPKDPLRKGGEYSYTYRLHWGWDNPDPTRLARFGTTRTGRVGDSRLFVVDLVGETIAAGDMKALRAEVSTSAGTVRDVVLQPNAEIGGARLSFVLDPPQGEGTAELRAQLMRDAQVVSEVWVYRWRA</sequence>
<dbReference type="InterPro" id="IPR007444">
    <property type="entry name" value="Glucan_biosyn_MdoG_C"/>
</dbReference>
<dbReference type="RefSeq" id="WP_132032493.1">
    <property type="nucleotide sequence ID" value="NZ_SMAI01000009.1"/>
</dbReference>
<evidence type="ECO:0000256" key="4">
    <source>
        <dbReference type="ARBA" id="ARBA00022729"/>
    </source>
</evidence>
<dbReference type="Proteomes" id="UP000294664">
    <property type="component" value="Unassembled WGS sequence"/>
</dbReference>
<dbReference type="GO" id="GO:0003824">
    <property type="term" value="F:catalytic activity"/>
    <property type="evidence" value="ECO:0007669"/>
    <property type="project" value="InterPro"/>
</dbReference>
<dbReference type="Pfam" id="PF04349">
    <property type="entry name" value="MdoG"/>
    <property type="match status" value="1"/>
</dbReference>
<comment type="subcellular location">
    <subcellularLocation>
        <location evidence="1">Periplasm</location>
    </subcellularLocation>
</comment>
<feature type="domain" description="Glucan biosynthesis periplasmic MdoG C-terminal" evidence="6">
    <location>
        <begin position="50"/>
        <end position="520"/>
    </location>
</feature>
<dbReference type="EMBL" id="SMAI01000009">
    <property type="protein sequence ID" value="TCT03480.1"/>
    <property type="molecule type" value="Genomic_DNA"/>
</dbReference>
<accession>A0A4R3LSK8</accession>
<dbReference type="InterPro" id="IPR013783">
    <property type="entry name" value="Ig-like_fold"/>
</dbReference>
<dbReference type="GO" id="GO:0030246">
    <property type="term" value="F:carbohydrate binding"/>
    <property type="evidence" value="ECO:0007669"/>
    <property type="project" value="InterPro"/>
</dbReference>
<dbReference type="InterPro" id="IPR011013">
    <property type="entry name" value="Gal_mutarotase_sf_dom"/>
</dbReference>
<dbReference type="Gene3D" id="2.70.98.10">
    <property type="match status" value="1"/>
</dbReference>
<comment type="similarity">
    <text evidence="3">Belongs to the OpgD/OpgG family.</text>
</comment>
<evidence type="ECO:0000313" key="8">
    <source>
        <dbReference type="Proteomes" id="UP000294664"/>
    </source>
</evidence>
<evidence type="ECO:0000256" key="2">
    <source>
        <dbReference type="ARBA" id="ARBA00005001"/>
    </source>
</evidence>
<evidence type="ECO:0000259" key="6">
    <source>
        <dbReference type="Pfam" id="PF04349"/>
    </source>
</evidence>
<dbReference type="Gene3D" id="2.60.40.10">
    <property type="entry name" value="Immunoglobulins"/>
    <property type="match status" value="1"/>
</dbReference>
<evidence type="ECO:0000256" key="5">
    <source>
        <dbReference type="ARBA" id="ARBA00022764"/>
    </source>
</evidence>
<dbReference type="UniPathway" id="UPA00637"/>
<dbReference type="AlphaFoldDB" id="A0A4R3LSK8"/>
<evidence type="ECO:0000313" key="7">
    <source>
        <dbReference type="EMBL" id="TCT03480.1"/>
    </source>
</evidence>
<dbReference type="InterPro" id="IPR014756">
    <property type="entry name" value="Ig_E-set"/>
</dbReference>
<evidence type="ECO:0000256" key="1">
    <source>
        <dbReference type="ARBA" id="ARBA00004418"/>
    </source>
</evidence>
<dbReference type="InterPro" id="IPR014718">
    <property type="entry name" value="GH-type_carb-bd"/>
</dbReference>
<dbReference type="PANTHER" id="PTHR30504">
    <property type="entry name" value="GLUCANS BIOSYNTHESIS PROTEIN"/>
    <property type="match status" value="1"/>
</dbReference>
<protein>
    <submittedName>
        <fullName evidence="7">Glucans biosynthesis protein</fullName>
    </submittedName>
</protein>
<keyword evidence="4" id="KW-0732">Signal</keyword>
<proteinExistence type="inferred from homology"/>
<gene>
    <name evidence="7" type="ORF">EDC64_10930</name>
</gene>
<comment type="caution">
    <text evidence="7">The sequence shown here is derived from an EMBL/GenBank/DDBJ whole genome shotgun (WGS) entry which is preliminary data.</text>
</comment>
<dbReference type="SUPFAM" id="SSF74650">
    <property type="entry name" value="Galactose mutarotase-like"/>
    <property type="match status" value="1"/>
</dbReference>
<organism evidence="7 8">
    <name type="scientific">Aquabacter spiritensis</name>
    <dbReference type="NCBI Taxonomy" id="933073"/>
    <lineage>
        <taxon>Bacteria</taxon>
        <taxon>Pseudomonadati</taxon>
        <taxon>Pseudomonadota</taxon>
        <taxon>Alphaproteobacteria</taxon>
        <taxon>Hyphomicrobiales</taxon>
        <taxon>Xanthobacteraceae</taxon>
        <taxon>Aquabacter</taxon>
    </lineage>
</organism>
<keyword evidence="5" id="KW-0574">Periplasm</keyword>
<dbReference type="FunFam" id="2.70.98.10:FF:000001">
    <property type="entry name" value="Glucans biosynthesis protein G"/>
    <property type="match status" value="1"/>
</dbReference>
<dbReference type="SUPFAM" id="SSF81296">
    <property type="entry name" value="E set domains"/>
    <property type="match status" value="1"/>
</dbReference>
<dbReference type="InterPro" id="IPR014438">
    <property type="entry name" value="Glucan_biosyn_MdoG/MdoD"/>
</dbReference>
<evidence type="ECO:0000256" key="3">
    <source>
        <dbReference type="ARBA" id="ARBA00009284"/>
    </source>
</evidence>
<dbReference type="OrthoDB" id="9777817at2"/>
<keyword evidence="8" id="KW-1185">Reference proteome</keyword>
<dbReference type="GO" id="GO:0051274">
    <property type="term" value="P:beta-glucan biosynthetic process"/>
    <property type="evidence" value="ECO:0007669"/>
    <property type="project" value="TreeGrafter"/>
</dbReference>
<comment type="pathway">
    <text evidence="2">Glycan metabolism; osmoregulated periplasmic glucan (OPG) biosynthesis.</text>
</comment>
<dbReference type="PANTHER" id="PTHR30504:SF2">
    <property type="entry name" value="GLUCANS BIOSYNTHESIS PROTEIN G"/>
    <property type="match status" value="1"/>
</dbReference>
<dbReference type="GO" id="GO:0030288">
    <property type="term" value="C:outer membrane-bounded periplasmic space"/>
    <property type="evidence" value="ECO:0007669"/>
    <property type="project" value="TreeGrafter"/>
</dbReference>
<dbReference type="PIRSF" id="PIRSF006281">
    <property type="entry name" value="MdoG"/>
    <property type="match status" value="1"/>
</dbReference>